<dbReference type="RefSeq" id="WP_189019081.1">
    <property type="nucleotide sequence ID" value="NZ_BMHE01000051.1"/>
</dbReference>
<dbReference type="PROSITE" id="PS00041">
    <property type="entry name" value="HTH_ARAC_FAMILY_1"/>
    <property type="match status" value="1"/>
</dbReference>
<evidence type="ECO:0000256" key="2">
    <source>
        <dbReference type="ARBA" id="ARBA00023125"/>
    </source>
</evidence>
<organism evidence="7 8">
    <name type="scientific">Paenibacillus marchantiophytorum</name>
    <dbReference type="NCBI Taxonomy" id="1619310"/>
    <lineage>
        <taxon>Bacteria</taxon>
        <taxon>Bacillati</taxon>
        <taxon>Bacillota</taxon>
        <taxon>Bacilli</taxon>
        <taxon>Bacillales</taxon>
        <taxon>Paenibacillaceae</taxon>
        <taxon>Paenibacillus</taxon>
    </lineage>
</organism>
<dbReference type="SUPFAM" id="SSF46689">
    <property type="entry name" value="Homeodomain-like"/>
    <property type="match status" value="2"/>
</dbReference>
<dbReference type="Pfam" id="PF12833">
    <property type="entry name" value="HTH_18"/>
    <property type="match status" value="1"/>
</dbReference>
<dbReference type="SUPFAM" id="SSF52172">
    <property type="entry name" value="CheY-like"/>
    <property type="match status" value="1"/>
</dbReference>
<dbReference type="PROSITE" id="PS50110">
    <property type="entry name" value="RESPONSE_REGULATORY"/>
    <property type="match status" value="1"/>
</dbReference>
<dbReference type="Proteomes" id="UP000615455">
    <property type="component" value="Unassembled WGS sequence"/>
</dbReference>
<evidence type="ECO:0000313" key="8">
    <source>
        <dbReference type="Proteomes" id="UP000615455"/>
    </source>
</evidence>
<dbReference type="EMBL" id="BMHE01000051">
    <property type="protein sequence ID" value="GGA07228.1"/>
    <property type="molecule type" value="Genomic_DNA"/>
</dbReference>
<keyword evidence="4" id="KW-0597">Phosphoprotein</keyword>
<protein>
    <recommendedName>
        <fullName evidence="9">Response regulator</fullName>
    </recommendedName>
</protein>
<feature type="domain" description="Response regulatory" evidence="6">
    <location>
        <begin position="4"/>
        <end position="121"/>
    </location>
</feature>
<keyword evidence="8" id="KW-1185">Reference proteome</keyword>
<accession>A0ABQ1FD13</accession>
<dbReference type="Gene3D" id="3.40.50.2300">
    <property type="match status" value="1"/>
</dbReference>
<keyword evidence="2" id="KW-0238">DNA-binding</keyword>
<dbReference type="Pfam" id="PF00072">
    <property type="entry name" value="Response_reg"/>
    <property type="match status" value="1"/>
</dbReference>
<dbReference type="InterPro" id="IPR009057">
    <property type="entry name" value="Homeodomain-like_sf"/>
</dbReference>
<proteinExistence type="predicted"/>
<dbReference type="InterPro" id="IPR020449">
    <property type="entry name" value="Tscrpt_reg_AraC-type_HTH"/>
</dbReference>
<evidence type="ECO:0008006" key="9">
    <source>
        <dbReference type="Google" id="ProtNLM"/>
    </source>
</evidence>
<gene>
    <name evidence="7" type="ORF">GCM10008018_61310</name>
</gene>
<dbReference type="PROSITE" id="PS01124">
    <property type="entry name" value="HTH_ARAC_FAMILY_2"/>
    <property type="match status" value="1"/>
</dbReference>
<evidence type="ECO:0000256" key="3">
    <source>
        <dbReference type="ARBA" id="ARBA00023163"/>
    </source>
</evidence>
<dbReference type="InterPro" id="IPR011006">
    <property type="entry name" value="CheY-like_superfamily"/>
</dbReference>
<name>A0ABQ1FD13_9BACL</name>
<feature type="domain" description="HTH araC/xylS-type" evidence="5">
    <location>
        <begin position="435"/>
        <end position="533"/>
    </location>
</feature>
<dbReference type="PANTHER" id="PTHR43280:SF28">
    <property type="entry name" value="HTH-TYPE TRANSCRIPTIONAL ACTIVATOR RHAS"/>
    <property type="match status" value="1"/>
</dbReference>
<dbReference type="InterPro" id="IPR018062">
    <property type="entry name" value="HTH_AraC-typ_CS"/>
</dbReference>
<sequence>MTYQILVVDDEFYAVQGVTQGIEWAFLGIEQVYEALDAEEAKMRLIQSHIDVMICDIEMPNMNGLELIKWVKEHSPWTETIFLTGHADFSYTRTALQSGSFDYMLKPFDYEELKDVVRRALEKIQETREAQGFHEIQQRYYALFQTHKPLLEEKFWQDLLARRIPPSRSSLESLIALYELSFAPESRVLPVLISVELWKKELSARDEDIMEYALRNAAGELILGSDAGAVLQDRSGNNLVLFYLPPEQSFDRGDLAERCEHYIRSCNEYFFCDLSCYVGEATEFSSLLEMYVQLLEAERSNVTESNSVIPFDEQRESSRQALMIPWISGISVLFDLGSREDVLRKLDEIFSMLEAEPSLTIETLESSYHALLHMIFQVFHKRGLTLQDVFAPRDLSDSASVTRSLLQFKVWCYRVILNGMDFVINNEKGEASVIQKISSYIDDHMREDITREQIAEYVHFNPAYLSRLFKKETGSSLTDYILVKRMEKSKELLISSQLKIGDIADIVGYENIPYFTKMFKKSTGRTPREYRKERSTST</sequence>
<dbReference type="InterPro" id="IPR018060">
    <property type="entry name" value="HTH_AraC"/>
</dbReference>
<evidence type="ECO:0000259" key="6">
    <source>
        <dbReference type="PROSITE" id="PS50110"/>
    </source>
</evidence>
<evidence type="ECO:0000256" key="1">
    <source>
        <dbReference type="ARBA" id="ARBA00023015"/>
    </source>
</evidence>
<comment type="caution">
    <text evidence="7">The sequence shown here is derived from an EMBL/GenBank/DDBJ whole genome shotgun (WGS) entry which is preliminary data.</text>
</comment>
<evidence type="ECO:0000259" key="5">
    <source>
        <dbReference type="PROSITE" id="PS01124"/>
    </source>
</evidence>
<feature type="modified residue" description="4-aspartylphosphate" evidence="4">
    <location>
        <position position="56"/>
    </location>
</feature>
<dbReference type="PRINTS" id="PR00032">
    <property type="entry name" value="HTHARAC"/>
</dbReference>
<dbReference type="PANTHER" id="PTHR43280">
    <property type="entry name" value="ARAC-FAMILY TRANSCRIPTIONAL REGULATOR"/>
    <property type="match status" value="1"/>
</dbReference>
<keyword evidence="3" id="KW-0804">Transcription</keyword>
<dbReference type="SMART" id="SM00342">
    <property type="entry name" value="HTH_ARAC"/>
    <property type="match status" value="1"/>
</dbReference>
<keyword evidence="1" id="KW-0805">Transcription regulation</keyword>
<dbReference type="CDD" id="cd17536">
    <property type="entry name" value="REC_YesN-like"/>
    <property type="match status" value="1"/>
</dbReference>
<dbReference type="SMART" id="SM00448">
    <property type="entry name" value="REC"/>
    <property type="match status" value="1"/>
</dbReference>
<dbReference type="Gene3D" id="1.10.10.60">
    <property type="entry name" value="Homeodomain-like"/>
    <property type="match status" value="2"/>
</dbReference>
<reference evidence="8" key="1">
    <citation type="journal article" date="2019" name="Int. J. Syst. Evol. Microbiol.">
        <title>The Global Catalogue of Microorganisms (GCM) 10K type strain sequencing project: providing services to taxonomists for standard genome sequencing and annotation.</title>
        <authorList>
            <consortium name="The Broad Institute Genomics Platform"/>
            <consortium name="The Broad Institute Genome Sequencing Center for Infectious Disease"/>
            <person name="Wu L."/>
            <person name="Ma J."/>
        </authorList>
    </citation>
    <scope>NUCLEOTIDE SEQUENCE [LARGE SCALE GENOMIC DNA]</scope>
    <source>
        <strain evidence="8">CGMCC 1.15043</strain>
    </source>
</reference>
<evidence type="ECO:0000313" key="7">
    <source>
        <dbReference type="EMBL" id="GGA07228.1"/>
    </source>
</evidence>
<dbReference type="InterPro" id="IPR001789">
    <property type="entry name" value="Sig_transdc_resp-reg_receiver"/>
</dbReference>
<evidence type="ECO:0000256" key="4">
    <source>
        <dbReference type="PROSITE-ProRule" id="PRU00169"/>
    </source>
</evidence>